<keyword evidence="2 4" id="KW-0831">Ubiquinone biosynthesis</keyword>
<comment type="similarity">
    <text evidence="4">Belongs to the UbiC family.</text>
</comment>
<dbReference type="EC" id="4.1.3.40" evidence="4"/>
<comment type="pathway">
    <text evidence="4">Cofactor biosynthesis; ubiquinone biosynthesis.</text>
</comment>
<dbReference type="EMBL" id="JBHRSD010000033">
    <property type="protein sequence ID" value="MFC3034161.1"/>
    <property type="molecule type" value="Genomic_DNA"/>
</dbReference>
<keyword evidence="6" id="KW-1185">Reference proteome</keyword>
<name>A0ABV7CNN7_9GAMM</name>
<dbReference type="Gene3D" id="3.40.1410.10">
    <property type="entry name" value="Chorismate lyase-like"/>
    <property type="match status" value="1"/>
</dbReference>
<protein>
    <recommendedName>
        <fullName evidence="4">Probable chorismate pyruvate-lyase</fullName>
        <shortName evidence="4">CL</shortName>
        <shortName evidence="4">CPL</shortName>
        <ecNumber evidence="4">4.1.3.40</ecNumber>
    </recommendedName>
</protein>
<keyword evidence="3 4" id="KW-0456">Lyase</keyword>
<accession>A0ABV7CNN7</accession>
<proteinExistence type="inferred from homology"/>
<feature type="binding site" evidence="4">
    <location>
        <position position="113"/>
    </location>
    <ligand>
        <name>substrate</name>
    </ligand>
</feature>
<comment type="function">
    <text evidence="4">Removes the pyruvyl group from chorismate, with concomitant aromatization of the ring, to provide 4-hydroxybenzoate (4HB) for the ubiquinone pathway.</text>
</comment>
<organism evidence="5 6">
    <name type="scientific">Pseudoalteromonas fenneropenaei</name>
    <dbReference type="NCBI Taxonomy" id="1737459"/>
    <lineage>
        <taxon>Bacteria</taxon>
        <taxon>Pseudomonadati</taxon>
        <taxon>Pseudomonadota</taxon>
        <taxon>Gammaproteobacteria</taxon>
        <taxon>Alteromonadales</taxon>
        <taxon>Pseudoalteromonadaceae</taxon>
        <taxon>Pseudoalteromonas</taxon>
    </lineage>
</organism>
<evidence type="ECO:0000313" key="6">
    <source>
        <dbReference type="Proteomes" id="UP001595453"/>
    </source>
</evidence>
<evidence type="ECO:0000256" key="1">
    <source>
        <dbReference type="ARBA" id="ARBA00022490"/>
    </source>
</evidence>
<dbReference type="Pfam" id="PF04345">
    <property type="entry name" value="Chor_lyase"/>
    <property type="match status" value="1"/>
</dbReference>
<dbReference type="InterPro" id="IPR007440">
    <property type="entry name" value="Chorismate--pyruvate_lyase"/>
</dbReference>
<sequence>MQIFPLSLDATWQQVESPQLCHDTFPASLHDWLTEPCSLTAKLKSHCRHFAVEVLNEQLALAPHALGWADGFSQQSMWCREVLLWCDGKPVVYGQSWIPQTLLTMTKLGNTPLGEVLFQEPRWTRKGIEIATLNGPLKPLLLRLALEVRQKYARRSVFEQGQQQMLVCEVFLTETPCR</sequence>
<evidence type="ECO:0000313" key="5">
    <source>
        <dbReference type="EMBL" id="MFC3034161.1"/>
    </source>
</evidence>
<keyword evidence="1 4" id="KW-0963">Cytoplasm</keyword>
<evidence type="ECO:0000256" key="4">
    <source>
        <dbReference type="HAMAP-Rule" id="MF_01632"/>
    </source>
</evidence>
<feature type="binding site" evidence="4">
    <location>
        <position position="169"/>
    </location>
    <ligand>
        <name>substrate</name>
    </ligand>
</feature>
<comment type="catalytic activity">
    <reaction evidence="4">
        <text>chorismate = 4-hydroxybenzoate + pyruvate</text>
        <dbReference type="Rhea" id="RHEA:16505"/>
        <dbReference type="ChEBI" id="CHEBI:15361"/>
        <dbReference type="ChEBI" id="CHEBI:17879"/>
        <dbReference type="ChEBI" id="CHEBI:29748"/>
        <dbReference type="EC" id="4.1.3.40"/>
    </reaction>
</comment>
<evidence type="ECO:0000256" key="3">
    <source>
        <dbReference type="ARBA" id="ARBA00023239"/>
    </source>
</evidence>
<gene>
    <name evidence="4" type="primary">ubiC</name>
    <name evidence="5" type="ORF">ACFOEE_16770</name>
</gene>
<dbReference type="RefSeq" id="WP_377126930.1">
    <property type="nucleotide sequence ID" value="NZ_JBHRSD010000033.1"/>
</dbReference>
<comment type="caution">
    <text evidence="5">The sequence shown here is derived from an EMBL/GenBank/DDBJ whole genome shotgun (WGS) entry which is preliminary data.</text>
</comment>
<comment type="caution">
    <text evidence="4">Lacks conserved residue(s) required for the propagation of feature annotation.</text>
</comment>
<evidence type="ECO:0000256" key="2">
    <source>
        <dbReference type="ARBA" id="ARBA00022688"/>
    </source>
</evidence>
<comment type="subcellular location">
    <subcellularLocation>
        <location evidence="4">Cytoplasm</location>
    </subcellularLocation>
</comment>
<dbReference type="SUPFAM" id="SSF64288">
    <property type="entry name" value="Chorismate lyase-like"/>
    <property type="match status" value="1"/>
</dbReference>
<reference evidence="6" key="1">
    <citation type="journal article" date="2019" name="Int. J. Syst. Evol. Microbiol.">
        <title>The Global Catalogue of Microorganisms (GCM) 10K type strain sequencing project: providing services to taxonomists for standard genome sequencing and annotation.</title>
        <authorList>
            <consortium name="The Broad Institute Genomics Platform"/>
            <consortium name="The Broad Institute Genome Sequencing Center for Infectious Disease"/>
            <person name="Wu L."/>
            <person name="Ma J."/>
        </authorList>
    </citation>
    <scope>NUCLEOTIDE SEQUENCE [LARGE SCALE GENOMIC DNA]</scope>
    <source>
        <strain evidence="6">KCTC 42730</strain>
    </source>
</reference>
<keyword evidence="4" id="KW-0670">Pyruvate</keyword>
<dbReference type="PANTHER" id="PTHR38683:SF1">
    <property type="entry name" value="CHORISMATE PYRUVATE-LYASE"/>
    <property type="match status" value="1"/>
</dbReference>
<dbReference type="InterPro" id="IPR028978">
    <property type="entry name" value="Chorismate_lyase_/UTRA_dom_sf"/>
</dbReference>
<dbReference type="HAMAP" id="MF_01632">
    <property type="entry name" value="UbiC"/>
    <property type="match status" value="1"/>
</dbReference>
<dbReference type="GO" id="GO:0016829">
    <property type="term" value="F:lyase activity"/>
    <property type="evidence" value="ECO:0007669"/>
    <property type="project" value="UniProtKB-KW"/>
</dbReference>
<dbReference type="Proteomes" id="UP001595453">
    <property type="component" value="Unassembled WGS sequence"/>
</dbReference>
<dbReference type="PANTHER" id="PTHR38683">
    <property type="entry name" value="CHORISMATE PYRUVATE-LYASE"/>
    <property type="match status" value="1"/>
</dbReference>
<feature type="binding site" evidence="4">
    <location>
        <position position="80"/>
    </location>
    <ligand>
        <name>substrate</name>
    </ligand>
</feature>